<organism evidence="1 2">
    <name type="scientific">Iris pallida</name>
    <name type="common">Sweet iris</name>
    <dbReference type="NCBI Taxonomy" id="29817"/>
    <lineage>
        <taxon>Eukaryota</taxon>
        <taxon>Viridiplantae</taxon>
        <taxon>Streptophyta</taxon>
        <taxon>Embryophyta</taxon>
        <taxon>Tracheophyta</taxon>
        <taxon>Spermatophyta</taxon>
        <taxon>Magnoliopsida</taxon>
        <taxon>Liliopsida</taxon>
        <taxon>Asparagales</taxon>
        <taxon>Iridaceae</taxon>
        <taxon>Iridoideae</taxon>
        <taxon>Irideae</taxon>
        <taxon>Iris</taxon>
    </lineage>
</organism>
<proteinExistence type="predicted"/>
<name>A0AAX6HB16_IRIPA</name>
<keyword evidence="2" id="KW-1185">Reference proteome</keyword>
<sequence>MGIGTGSLVELRLVGTCAIGIRRPFLCKCLYLGSSVHEDWLDRSRGIEDLLGMQKLSFQKMMSSVYKGHNVWNMVISCTSEL</sequence>
<gene>
    <name evidence="1" type="ORF">M6B38_323230</name>
</gene>
<dbReference type="AlphaFoldDB" id="A0AAX6HB16"/>
<evidence type="ECO:0000313" key="2">
    <source>
        <dbReference type="Proteomes" id="UP001140949"/>
    </source>
</evidence>
<accession>A0AAX6HB16</accession>
<evidence type="ECO:0000313" key="1">
    <source>
        <dbReference type="EMBL" id="KAJ6837848.1"/>
    </source>
</evidence>
<comment type="caution">
    <text evidence="1">The sequence shown here is derived from an EMBL/GenBank/DDBJ whole genome shotgun (WGS) entry which is preliminary data.</text>
</comment>
<dbReference type="Proteomes" id="UP001140949">
    <property type="component" value="Unassembled WGS sequence"/>
</dbReference>
<protein>
    <submittedName>
        <fullName evidence="1">Uridine 5'-monophosphate synthase</fullName>
    </submittedName>
</protein>
<reference evidence="1" key="2">
    <citation type="submission" date="2023-04" db="EMBL/GenBank/DDBJ databases">
        <authorList>
            <person name="Bruccoleri R.E."/>
            <person name="Oakeley E.J."/>
            <person name="Faust A.-M."/>
            <person name="Dessus-Babus S."/>
            <person name="Altorfer M."/>
            <person name="Burckhardt D."/>
            <person name="Oertli M."/>
            <person name="Naumann U."/>
            <person name="Petersen F."/>
            <person name="Wong J."/>
        </authorList>
    </citation>
    <scope>NUCLEOTIDE SEQUENCE</scope>
    <source>
        <strain evidence="1">GSM-AAB239-AS_SAM_17_03QT</strain>
        <tissue evidence="1">Leaf</tissue>
    </source>
</reference>
<dbReference type="EMBL" id="JANAVB010011199">
    <property type="protein sequence ID" value="KAJ6837848.1"/>
    <property type="molecule type" value="Genomic_DNA"/>
</dbReference>
<reference evidence="1" key="1">
    <citation type="journal article" date="2023" name="GigaByte">
        <title>Genome assembly of the bearded iris, Iris pallida Lam.</title>
        <authorList>
            <person name="Bruccoleri R.E."/>
            <person name="Oakeley E.J."/>
            <person name="Faust A.M.E."/>
            <person name="Altorfer M."/>
            <person name="Dessus-Babus S."/>
            <person name="Burckhardt D."/>
            <person name="Oertli M."/>
            <person name="Naumann U."/>
            <person name="Petersen F."/>
            <person name="Wong J."/>
        </authorList>
    </citation>
    <scope>NUCLEOTIDE SEQUENCE</scope>
    <source>
        <strain evidence="1">GSM-AAB239-AS_SAM_17_03QT</strain>
    </source>
</reference>